<dbReference type="Proteomes" id="UP000831921">
    <property type="component" value="Chromosome"/>
</dbReference>
<feature type="signal peptide" evidence="1">
    <location>
        <begin position="1"/>
        <end position="18"/>
    </location>
</feature>
<feature type="chain" id="PRO_5046840273" evidence="1">
    <location>
        <begin position="19"/>
        <end position="101"/>
    </location>
</feature>
<keyword evidence="3" id="KW-1185">Reference proteome</keyword>
<evidence type="ECO:0000313" key="2">
    <source>
        <dbReference type="EMBL" id="UUR07831.1"/>
    </source>
</evidence>
<sequence length="101" mass="10936">MRMIVMGALVMMAGGAAASTPAAWAQMDRQVTRACIAASGLKQAKIIPDKASFSDRVPVELRIVEGYNRGNVIDVKLCAYDRRTKRATTVEGVGRLGVNRR</sequence>
<proteinExistence type="predicted"/>
<reference evidence="2 3" key="1">
    <citation type="submission" date="2022-05" db="EMBL/GenBank/DDBJ databases">
        <title>S8-45 Sphingomonas ultraviolaceadurans.</title>
        <authorList>
            <person name="Liu Y."/>
        </authorList>
    </citation>
    <scope>NUCLEOTIDE SEQUENCE [LARGE SCALE GENOMIC DNA]</scope>
    <source>
        <strain evidence="2 3">S8-45</strain>
    </source>
</reference>
<dbReference type="RefSeq" id="WP_249503620.1">
    <property type="nucleotide sequence ID" value="NZ_CP097253.1"/>
</dbReference>
<evidence type="ECO:0000313" key="3">
    <source>
        <dbReference type="Proteomes" id="UP000831921"/>
    </source>
</evidence>
<gene>
    <name evidence="2" type="ORF">M1K48_12995</name>
</gene>
<name>A0ABY5MZP4_9SPHN</name>
<keyword evidence="1" id="KW-0732">Signal</keyword>
<organism evidence="2 3">
    <name type="scientific">Sphingomonas glaciei</name>
    <dbReference type="NCBI Taxonomy" id="2938948"/>
    <lineage>
        <taxon>Bacteria</taxon>
        <taxon>Pseudomonadati</taxon>
        <taxon>Pseudomonadota</taxon>
        <taxon>Alphaproteobacteria</taxon>
        <taxon>Sphingomonadales</taxon>
        <taxon>Sphingomonadaceae</taxon>
        <taxon>Sphingomonas</taxon>
    </lineage>
</organism>
<accession>A0ABY5MZP4</accession>
<dbReference type="EMBL" id="CP097253">
    <property type="protein sequence ID" value="UUR07831.1"/>
    <property type="molecule type" value="Genomic_DNA"/>
</dbReference>
<evidence type="ECO:0000256" key="1">
    <source>
        <dbReference type="SAM" id="SignalP"/>
    </source>
</evidence>
<protein>
    <submittedName>
        <fullName evidence="2">Uncharacterized protein</fullName>
    </submittedName>
</protein>